<evidence type="ECO:0000313" key="6">
    <source>
        <dbReference type="Proteomes" id="UP000504714"/>
    </source>
</evidence>
<keyword evidence="2 4" id="KW-0963">Cytoplasm</keyword>
<dbReference type="SUPFAM" id="SSF101322">
    <property type="entry name" value="YcfC-like"/>
    <property type="match status" value="1"/>
</dbReference>
<dbReference type="NCBIfam" id="NF001249">
    <property type="entry name" value="PRK00218.1-5"/>
    <property type="match status" value="1"/>
</dbReference>
<proteinExistence type="inferred from homology"/>
<dbReference type="InterPro" id="IPR007451">
    <property type="entry name" value="HflD"/>
</dbReference>
<dbReference type="InterPro" id="IPR035932">
    <property type="entry name" value="HflD-like_sf"/>
</dbReference>
<dbReference type="EMBL" id="BLXO01000006">
    <property type="protein sequence ID" value="GFN46943.1"/>
    <property type="molecule type" value="Genomic_DNA"/>
</dbReference>
<evidence type="ECO:0000313" key="5">
    <source>
        <dbReference type="EMBL" id="GFN46943.1"/>
    </source>
</evidence>
<evidence type="ECO:0000256" key="2">
    <source>
        <dbReference type="ARBA" id="ARBA00022490"/>
    </source>
</evidence>
<dbReference type="NCBIfam" id="NF001246">
    <property type="entry name" value="PRK00218.1-2"/>
    <property type="match status" value="1"/>
</dbReference>
<name>A0A6L2ZQ64_9ENTR</name>
<dbReference type="AlphaFoldDB" id="A0A6L2ZQ64"/>
<reference evidence="5 6" key="1">
    <citation type="submission" date="2020-06" db="EMBL/GenBank/DDBJ databases">
        <title>The genome sequence of Candidatus Regiella insecticola strain Tut.</title>
        <authorList>
            <person name="Nikoh N."/>
            <person name="Tsuchida T."/>
            <person name="Koga R."/>
            <person name="Oshima K."/>
            <person name="Hattori M."/>
            <person name="Fukatsu T."/>
        </authorList>
    </citation>
    <scope>NUCLEOTIDE SEQUENCE [LARGE SCALE GENOMIC DNA]</scope>
    <source>
        <strain evidence="5 6">Tut</strain>
    </source>
</reference>
<dbReference type="NCBIfam" id="NF001248">
    <property type="entry name" value="PRK00218.1-4"/>
    <property type="match status" value="1"/>
</dbReference>
<dbReference type="Gene3D" id="1.10.3890.10">
    <property type="entry name" value="HflD-like"/>
    <property type="match status" value="1"/>
</dbReference>
<dbReference type="RefSeq" id="WP_176488519.1">
    <property type="nucleotide sequence ID" value="NZ_BLXO01000006.1"/>
</dbReference>
<gene>
    <name evidence="4 5" type="primary">hflD</name>
    <name evidence="5" type="ORF">RINTU1_27680</name>
</gene>
<evidence type="ECO:0000256" key="1">
    <source>
        <dbReference type="ARBA" id="ARBA00022475"/>
    </source>
</evidence>
<dbReference type="HAMAP" id="MF_00695">
    <property type="entry name" value="HflD_protein"/>
    <property type="match status" value="1"/>
</dbReference>
<evidence type="ECO:0000256" key="3">
    <source>
        <dbReference type="ARBA" id="ARBA00023136"/>
    </source>
</evidence>
<sequence length="213" mass="23750">MAKNYYDITLALAGICQSARLVQQSAHEGLFDSDRYNHALHASLNSLLKIDSTSTLAVYGGNEVALQVGLETLHSILNANRETLAAELTRYTLSLMVLERKLNANQSSLDTLSQRISQLDRQLTHFDIDSDTMLSALASIYIDVISPLGPRIQVTGSPEKLKNRLIQNKIRAILLAGIRSCVLWQQLGGGRLQLMFRRHQLLKQTQTILARIQ</sequence>
<dbReference type="PANTHER" id="PTHR38100:SF1">
    <property type="entry name" value="HIGH FREQUENCY LYSOGENIZATION PROTEIN HFLD"/>
    <property type="match status" value="1"/>
</dbReference>
<dbReference type="Proteomes" id="UP000504714">
    <property type="component" value="Unassembled WGS sequence"/>
</dbReference>
<comment type="caution">
    <text evidence="5">The sequence shown here is derived from an EMBL/GenBank/DDBJ whole genome shotgun (WGS) entry which is preliminary data.</text>
</comment>
<organism evidence="5 6">
    <name type="scientific">Candidatus Regiella insecticola</name>
    <dbReference type="NCBI Taxonomy" id="138073"/>
    <lineage>
        <taxon>Bacteria</taxon>
        <taxon>Pseudomonadati</taxon>
        <taxon>Pseudomonadota</taxon>
        <taxon>Gammaproteobacteria</taxon>
        <taxon>Enterobacterales</taxon>
        <taxon>Enterobacteriaceae</taxon>
        <taxon>aphid secondary symbionts</taxon>
        <taxon>Candidatus Regiella</taxon>
    </lineage>
</organism>
<protein>
    <recommendedName>
        <fullName evidence="4">High frequency lysogenization protein HflD homolog</fullName>
    </recommendedName>
</protein>
<dbReference type="PANTHER" id="PTHR38100">
    <property type="entry name" value="HIGH FREQUENCY LYSOGENIZATION PROTEIN HFLD"/>
    <property type="match status" value="1"/>
</dbReference>
<dbReference type="GO" id="GO:0005886">
    <property type="term" value="C:plasma membrane"/>
    <property type="evidence" value="ECO:0007669"/>
    <property type="project" value="UniProtKB-SubCell"/>
</dbReference>
<keyword evidence="1 4" id="KW-1003">Cell membrane</keyword>
<keyword evidence="3 4" id="KW-0472">Membrane</keyword>
<dbReference type="Pfam" id="PF04356">
    <property type="entry name" value="DUF489"/>
    <property type="match status" value="1"/>
</dbReference>
<evidence type="ECO:0000256" key="4">
    <source>
        <dbReference type="HAMAP-Rule" id="MF_00695"/>
    </source>
</evidence>
<dbReference type="GO" id="GO:0005737">
    <property type="term" value="C:cytoplasm"/>
    <property type="evidence" value="ECO:0007669"/>
    <property type="project" value="UniProtKB-SubCell"/>
</dbReference>
<accession>A0A6L2ZQ64</accession>
<comment type="subcellular location">
    <subcellularLocation>
        <location evidence="4">Cytoplasm</location>
    </subcellularLocation>
    <subcellularLocation>
        <location evidence="4">Cell membrane</location>
        <topology evidence="4">Peripheral membrane protein</topology>
        <orientation evidence="4">Cytoplasmic side</orientation>
    </subcellularLocation>
</comment>
<comment type="similarity">
    <text evidence="4">Belongs to the HflD family.</text>
</comment>